<dbReference type="Gene3D" id="2.60.40.650">
    <property type="match status" value="1"/>
</dbReference>
<name>A0A934U6H2_9NOCA</name>
<dbReference type="Pfam" id="PF00174">
    <property type="entry name" value="Oxidored_molyb"/>
    <property type="match status" value="1"/>
</dbReference>
<sequence>MTTQAPPEVEETRPRRRIVARGLSGIIAAGVVLGVGELAAVPIDPNSSPFFAVGNVTVDRAPEFAREFAIETFGTNDKPALFIGMSIAMVLIGALIGLIERPRRPLGSVALIVLGLVAVYASQQRITSDWTFAIPSIVGVVFGILVLRLLIGALAQVAPKDPDSKPVSESRLPRRKFLVLGTGIAAAAVAIGVAGRYIGARLTDVVADRANFRLPSVKDKAKPIAAGTDINVPGSTTFLTPNETFYRIDTALQVPKLVRDDWQLRIHGMVDREITLNWDDLVARTAMERTITLTCVSNEVGGPLAGNATWIGYAIKDLLDEAGVDPEADMLLSTSVDGWTSGTPVAALRDGRDAILAVSMNGEPLPLEHGYPVRQVVPGLYGFVSATKWVVDWELTRFDKAEAYWTKRGWGAQAPIKTASRIDVPAALAPVPAGRVVVAGTAWAQRRGIEKVEIRVDKQEWQQAVLAPEYSIDTWRQWTYEWDATAGNHVIEVRATDLDGNTQTEERTPPIPGGSTGWHNRTIIVRA</sequence>
<dbReference type="PANTHER" id="PTHR19372:SF7">
    <property type="entry name" value="SULFITE OXIDASE, MITOCHONDRIAL"/>
    <property type="match status" value="1"/>
</dbReference>
<keyword evidence="1" id="KW-0812">Transmembrane</keyword>
<dbReference type="PANTHER" id="PTHR19372">
    <property type="entry name" value="SULFITE REDUCTASE"/>
    <property type="match status" value="1"/>
</dbReference>
<dbReference type="GO" id="GO:0020037">
    <property type="term" value="F:heme binding"/>
    <property type="evidence" value="ECO:0007669"/>
    <property type="project" value="TreeGrafter"/>
</dbReference>
<feature type="domain" description="Oxidoreductase molybdopterin-binding" evidence="2">
    <location>
        <begin position="252"/>
        <end position="404"/>
    </location>
</feature>
<reference evidence="3" key="1">
    <citation type="submission" date="2020-12" db="EMBL/GenBank/DDBJ databases">
        <title>Antrihabitans popcorni sp. nov. and Antrihabitans auranticaus sp. nov., isolated from a larva cave.</title>
        <authorList>
            <person name="Lee S.D."/>
            <person name="Kim I.S."/>
        </authorList>
    </citation>
    <scope>NUCLEOTIDE SEQUENCE</scope>
    <source>
        <strain evidence="3">YC3-6</strain>
    </source>
</reference>
<dbReference type="Proteomes" id="UP000655868">
    <property type="component" value="Unassembled WGS sequence"/>
</dbReference>
<feature type="transmembrane region" description="Helical" evidence="1">
    <location>
        <begin position="177"/>
        <end position="199"/>
    </location>
</feature>
<accession>A0A934U6H2</accession>
<evidence type="ECO:0000259" key="2">
    <source>
        <dbReference type="Pfam" id="PF00174"/>
    </source>
</evidence>
<feature type="transmembrane region" description="Helical" evidence="1">
    <location>
        <begin position="132"/>
        <end position="157"/>
    </location>
</feature>
<dbReference type="SUPFAM" id="SSF56524">
    <property type="entry name" value="Oxidoreductase molybdopterin-binding domain"/>
    <property type="match status" value="1"/>
</dbReference>
<keyword evidence="4" id="KW-1185">Reference proteome</keyword>
<feature type="transmembrane region" description="Helical" evidence="1">
    <location>
        <begin position="23"/>
        <end position="43"/>
    </location>
</feature>
<evidence type="ECO:0000313" key="4">
    <source>
        <dbReference type="Proteomes" id="UP000655868"/>
    </source>
</evidence>
<protein>
    <submittedName>
        <fullName evidence="3">Molybdopterin-dependent oxidoreductase</fullName>
    </submittedName>
</protein>
<evidence type="ECO:0000313" key="3">
    <source>
        <dbReference type="EMBL" id="MBJ8342511.1"/>
    </source>
</evidence>
<dbReference type="EMBL" id="JAEMNV010000012">
    <property type="protein sequence ID" value="MBJ8342511.1"/>
    <property type="molecule type" value="Genomic_DNA"/>
</dbReference>
<comment type="caution">
    <text evidence="3">The sequence shown here is derived from an EMBL/GenBank/DDBJ whole genome shotgun (WGS) entry which is preliminary data.</text>
</comment>
<gene>
    <name evidence="3" type="ORF">JGU71_26835</name>
</gene>
<feature type="transmembrane region" description="Helical" evidence="1">
    <location>
        <begin position="106"/>
        <end position="126"/>
    </location>
</feature>
<dbReference type="GO" id="GO:0008482">
    <property type="term" value="F:sulfite oxidase activity"/>
    <property type="evidence" value="ECO:0007669"/>
    <property type="project" value="TreeGrafter"/>
</dbReference>
<dbReference type="AlphaFoldDB" id="A0A934U6H2"/>
<proteinExistence type="predicted"/>
<dbReference type="InterPro" id="IPR000572">
    <property type="entry name" value="OxRdtase_Mopterin-bd_dom"/>
</dbReference>
<evidence type="ECO:0000256" key="1">
    <source>
        <dbReference type="SAM" id="Phobius"/>
    </source>
</evidence>
<dbReference type="InterPro" id="IPR014756">
    <property type="entry name" value="Ig_E-set"/>
</dbReference>
<dbReference type="SUPFAM" id="SSF81296">
    <property type="entry name" value="E set domains"/>
    <property type="match status" value="1"/>
</dbReference>
<organism evidence="3 4">
    <name type="scientific">Antrihabitans stalagmiti</name>
    <dbReference type="NCBI Taxonomy" id="2799499"/>
    <lineage>
        <taxon>Bacteria</taxon>
        <taxon>Bacillati</taxon>
        <taxon>Actinomycetota</taxon>
        <taxon>Actinomycetes</taxon>
        <taxon>Mycobacteriales</taxon>
        <taxon>Nocardiaceae</taxon>
        <taxon>Antrihabitans</taxon>
    </lineage>
</organism>
<dbReference type="Gene3D" id="3.90.420.10">
    <property type="entry name" value="Oxidoreductase, molybdopterin-binding domain"/>
    <property type="match status" value="1"/>
</dbReference>
<dbReference type="InterPro" id="IPR036374">
    <property type="entry name" value="OxRdtase_Mopterin-bd_sf"/>
</dbReference>
<feature type="transmembrane region" description="Helical" evidence="1">
    <location>
        <begin position="80"/>
        <end position="99"/>
    </location>
</feature>
<keyword evidence="1" id="KW-0472">Membrane</keyword>
<dbReference type="RefSeq" id="WP_199708105.1">
    <property type="nucleotide sequence ID" value="NZ_JAEMNV010000012.1"/>
</dbReference>
<keyword evidence="1" id="KW-1133">Transmembrane helix</keyword>
<dbReference type="GO" id="GO:0006790">
    <property type="term" value="P:sulfur compound metabolic process"/>
    <property type="evidence" value="ECO:0007669"/>
    <property type="project" value="TreeGrafter"/>
</dbReference>
<dbReference type="GO" id="GO:0043546">
    <property type="term" value="F:molybdopterin cofactor binding"/>
    <property type="evidence" value="ECO:0007669"/>
    <property type="project" value="TreeGrafter"/>
</dbReference>